<keyword evidence="5 11" id="KW-0444">Lipid biosynthesis</keyword>
<dbReference type="EMBL" id="FLMQ01000057">
    <property type="protein sequence ID" value="SBP89585.1"/>
    <property type="molecule type" value="Genomic_DNA"/>
</dbReference>
<evidence type="ECO:0000256" key="4">
    <source>
        <dbReference type="ARBA" id="ARBA00020902"/>
    </source>
</evidence>
<sequence length="379" mass="41251">MPAGSIAMVAGEPSGDLLASHVLSALHAAEPGLVCAGIGGARMQEQGFTAWWPTERLAVNGYAQVLPRLPELLWIRRRLRLRVLRQAPAAFVGVDAPDFNLGLERHLRSAGIPTVHLVSPSIWAWRRERLQGITLAVDHMLCVFPFEPELYKGTRVRATYIGHPLAEVIPEQPDQQAARALLGLEGTAKVLAVLPGSRAGEVAQIGPSFLGAAALLQQRHGVRVLLPVAQEGLMPALRRQLRDVPALDIQLLAGQSHLAMAACDIALVASGTATLECALFKRPMVIGYRLPALSWRMMAGKGYQPWIGLPNILAREFLVPELLQDACTPRALADEAEALLHDSQRQRHLRACFSEMHAQLRRPTASLAAQAILESARLR</sequence>
<name>A0A238D8K4_THIDL</name>
<keyword evidence="7 11" id="KW-0328">Glycosyltransferase</keyword>
<accession>A0A238D8K4</accession>
<dbReference type="PANTHER" id="PTHR30372:SF4">
    <property type="entry name" value="LIPID-A-DISACCHARIDE SYNTHASE, MITOCHONDRIAL-RELATED"/>
    <property type="match status" value="1"/>
</dbReference>
<evidence type="ECO:0000256" key="1">
    <source>
        <dbReference type="ARBA" id="ARBA00002056"/>
    </source>
</evidence>
<dbReference type="GO" id="GO:0008915">
    <property type="term" value="F:lipid-A-disaccharide synthase activity"/>
    <property type="evidence" value="ECO:0007669"/>
    <property type="project" value="UniProtKB-UniRule"/>
</dbReference>
<comment type="similarity">
    <text evidence="2 11">Belongs to the LpxB family.</text>
</comment>
<dbReference type="RefSeq" id="WP_094161640.1">
    <property type="nucleotide sequence ID" value="NZ_LT592171.1"/>
</dbReference>
<dbReference type="PANTHER" id="PTHR30372">
    <property type="entry name" value="LIPID-A-DISACCHARIDE SYNTHASE"/>
    <property type="match status" value="1"/>
</dbReference>
<proteinExistence type="inferred from homology"/>
<dbReference type="Pfam" id="PF02684">
    <property type="entry name" value="LpxB"/>
    <property type="match status" value="1"/>
</dbReference>
<keyword evidence="13" id="KW-1185">Reference proteome</keyword>
<dbReference type="NCBIfam" id="TIGR00215">
    <property type="entry name" value="lpxB"/>
    <property type="match status" value="1"/>
</dbReference>
<dbReference type="InterPro" id="IPR003835">
    <property type="entry name" value="Glyco_trans_19"/>
</dbReference>
<evidence type="ECO:0000313" key="12">
    <source>
        <dbReference type="EMBL" id="SBP89585.1"/>
    </source>
</evidence>
<dbReference type="UniPathway" id="UPA00973"/>
<keyword evidence="8 11" id="KW-0808">Transferase</keyword>
<keyword evidence="6 11" id="KW-0441">Lipid A biosynthesis</keyword>
<comment type="function">
    <text evidence="1 11">Condensation of UDP-2,3-diacylglucosamine and 2,3-diacylglucosamine-1-phosphate to form lipid A disaccharide, a precursor of lipid A, a phosphorylated glycolipid that anchors the lipopolysaccharide to the outer membrane of the cell.</text>
</comment>
<dbReference type="GO" id="GO:0016020">
    <property type="term" value="C:membrane"/>
    <property type="evidence" value="ECO:0007669"/>
    <property type="project" value="GOC"/>
</dbReference>
<gene>
    <name evidence="11 12" type="primary">lpxB</name>
    <name evidence="12" type="ORF">THIARS_80109</name>
</gene>
<evidence type="ECO:0000256" key="11">
    <source>
        <dbReference type="HAMAP-Rule" id="MF_00392"/>
    </source>
</evidence>
<dbReference type="Proteomes" id="UP000214566">
    <property type="component" value="Unassembled WGS sequence"/>
</dbReference>
<dbReference type="SUPFAM" id="SSF53756">
    <property type="entry name" value="UDP-Glycosyltransferase/glycogen phosphorylase"/>
    <property type="match status" value="1"/>
</dbReference>
<dbReference type="GO" id="GO:0005543">
    <property type="term" value="F:phospholipid binding"/>
    <property type="evidence" value="ECO:0007669"/>
    <property type="project" value="TreeGrafter"/>
</dbReference>
<organism evidence="12 13">
    <name type="scientific">Thiomonas delicata</name>
    <name type="common">Thiomonas cuprina</name>
    <dbReference type="NCBI Taxonomy" id="364030"/>
    <lineage>
        <taxon>Bacteria</taxon>
        <taxon>Pseudomonadati</taxon>
        <taxon>Pseudomonadota</taxon>
        <taxon>Betaproteobacteria</taxon>
        <taxon>Burkholderiales</taxon>
        <taxon>Thiomonas</taxon>
    </lineage>
</organism>
<dbReference type="GO" id="GO:0009245">
    <property type="term" value="P:lipid A biosynthetic process"/>
    <property type="evidence" value="ECO:0007669"/>
    <property type="project" value="UniProtKB-UniRule"/>
</dbReference>
<evidence type="ECO:0000256" key="8">
    <source>
        <dbReference type="ARBA" id="ARBA00022679"/>
    </source>
</evidence>
<dbReference type="EC" id="2.4.1.182" evidence="3 11"/>
<evidence type="ECO:0000256" key="5">
    <source>
        <dbReference type="ARBA" id="ARBA00022516"/>
    </source>
</evidence>
<comment type="pathway">
    <text evidence="11">Bacterial outer membrane biogenesis; LPS lipid A biosynthesis.</text>
</comment>
<dbReference type="OrthoDB" id="9801642at2"/>
<evidence type="ECO:0000313" key="13">
    <source>
        <dbReference type="Proteomes" id="UP000214566"/>
    </source>
</evidence>
<dbReference type="AlphaFoldDB" id="A0A238D8K4"/>
<evidence type="ECO:0000256" key="10">
    <source>
        <dbReference type="ARBA" id="ARBA00048975"/>
    </source>
</evidence>
<keyword evidence="9 11" id="KW-0443">Lipid metabolism</keyword>
<evidence type="ECO:0000256" key="6">
    <source>
        <dbReference type="ARBA" id="ARBA00022556"/>
    </source>
</evidence>
<evidence type="ECO:0000256" key="3">
    <source>
        <dbReference type="ARBA" id="ARBA00012687"/>
    </source>
</evidence>
<evidence type="ECO:0000256" key="9">
    <source>
        <dbReference type="ARBA" id="ARBA00023098"/>
    </source>
</evidence>
<comment type="catalytic activity">
    <reaction evidence="10 11">
        <text>a lipid X + a UDP-2-N,3-O-bis[(3R)-3-hydroxyacyl]-alpha-D-glucosamine = a lipid A disaccharide + UDP + H(+)</text>
        <dbReference type="Rhea" id="RHEA:67828"/>
        <dbReference type="ChEBI" id="CHEBI:15378"/>
        <dbReference type="ChEBI" id="CHEBI:58223"/>
        <dbReference type="ChEBI" id="CHEBI:137748"/>
        <dbReference type="ChEBI" id="CHEBI:176338"/>
        <dbReference type="ChEBI" id="CHEBI:176343"/>
        <dbReference type="EC" id="2.4.1.182"/>
    </reaction>
</comment>
<reference evidence="12 13" key="1">
    <citation type="submission" date="2016-06" db="EMBL/GenBank/DDBJ databases">
        <authorList>
            <person name="Kjaerup R.B."/>
            <person name="Dalgaard T.S."/>
            <person name="Juul-Madsen H.R."/>
        </authorList>
    </citation>
    <scope>NUCLEOTIDE SEQUENCE [LARGE SCALE GENOMIC DNA]</scope>
    <source>
        <strain evidence="12 13">DSM 16361</strain>
    </source>
</reference>
<evidence type="ECO:0000256" key="7">
    <source>
        <dbReference type="ARBA" id="ARBA00022676"/>
    </source>
</evidence>
<protein>
    <recommendedName>
        <fullName evidence="4 11">Lipid-A-disaccharide synthase</fullName>
        <ecNumber evidence="3 11">2.4.1.182</ecNumber>
    </recommendedName>
</protein>
<evidence type="ECO:0000256" key="2">
    <source>
        <dbReference type="ARBA" id="ARBA00007868"/>
    </source>
</evidence>
<dbReference type="HAMAP" id="MF_00392">
    <property type="entry name" value="LpxB"/>
    <property type="match status" value="1"/>
</dbReference>